<evidence type="ECO:0000256" key="4">
    <source>
        <dbReference type="ARBA" id="ARBA00022857"/>
    </source>
</evidence>
<evidence type="ECO:0000259" key="7">
    <source>
        <dbReference type="PROSITE" id="PS51330"/>
    </source>
</evidence>
<dbReference type="GeneID" id="106464286"/>
<evidence type="ECO:0000256" key="3">
    <source>
        <dbReference type="ARBA" id="ARBA00022563"/>
    </source>
</evidence>
<evidence type="ECO:0000256" key="1">
    <source>
        <dbReference type="ARBA" id="ARBA00004903"/>
    </source>
</evidence>
<sequence>MSFFKCLTLTTKDKEKQNAVVMGRKTWFSIPEKHRPLAGRINIVLSRELKELPGAHHLVPSFQEVVQLLKEPSLVKKIEKIFVIGGSSLYKEAIDSSYCSKIYLTRIDHDFQCDAFFPELDTNKYLLIRDAEVLQEEQEENGIKYRYEVYKRHAQL</sequence>
<keyword evidence="5" id="KW-0560">Oxidoreductase</keyword>
<dbReference type="PANTHER" id="PTHR48069:SF3">
    <property type="entry name" value="DIHYDROFOLATE REDUCTASE"/>
    <property type="match status" value="1"/>
</dbReference>
<dbReference type="RefSeq" id="XP_013779868.2">
    <property type="nucleotide sequence ID" value="XM_013924414.2"/>
</dbReference>
<dbReference type="PANTHER" id="PTHR48069">
    <property type="entry name" value="DIHYDROFOLATE REDUCTASE"/>
    <property type="match status" value="1"/>
</dbReference>
<dbReference type="Proteomes" id="UP000694941">
    <property type="component" value="Unplaced"/>
</dbReference>
<organism evidence="8 9">
    <name type="scientific">Limulus polyphemus</name>
    <name type="common">Atlantic horseshoe crab</name>
    <dbReference type="NCBI Taxonomy" id="6850"/>
    <lineage>
        <taxon>Eukaryota</taxon>
        <taxon>Metazoa</taxon>
        <taxon>Ecdysozoa</taxon>
        <taxon>Arthropoda</taxon>
        <taxon>Chelicerata</taxon>
        <taxon>Merostomata</taxon>
        <taxon>Xiphosura</taxon>
        <taxon>Limulidae</taxon>
        <taxon>Limulus</taxon>
    </lineage>
</organism>
<dbReference type="InterPro" id="IPR001796">
    <property type="entry name" value="DHFR_dom"/>
</dbReference>
<dbReference type="InterPro" id="IPR024072">
    <property type="entry name" value="DHFR-like_dom_sf"/>
</dbReference>
<comment type="pathway">
    <text evidence="1">Cofactor biosynthesis; tetrahydrofolate biosynthesis; 5,6,7,8-tetrahydrofolate from 7,8-dihydrofolate: step 1/1.</text>
</comment>
<dbReference type="PROSITE" id="PS51330">
    <property type="entry name" value="DHFR_2"/>
    <property type="match status" value="1"/>
</dbReference>
<evidence type="ECO:0000256" key="6">
    <source>
        <dbReference type="ARBA" id="ARBA00048873"/>
    </source>
</evidence>
<dbReference type="InterPro" id="IPR012259">
    <property type="entry name" value="DHFR"/>
</dbReference>
<accession>A0ABM1BDN7</accession>
<reference evidence="9" key="1">
    <citation type="submission" date="2025-08" db="UniProtKB">
        <authorList>
            <consortium name="RefSeq"/>
        </authorList>
    </citation>
    <scope>IDENTIFICATION</scope>
    <source>
        <tissue evidence="9">Muscle</tissue>
    </source>
</reference>
<name>A0ABM1BDN7_LIMPO</name>
<keyword evidence="4" id="KW-0521">NADP</keyword>
<dbReference type="EC" id="1.5.1.3" evidence="2"/>
<protein>
    <recommendedName>
        <fullName evidence="2">dihydrofolate reductase</fullName>
        <ecNumber evidence="2">1.5.1.3</ecNumber>
    </recommendedName>
</protein>
<dbReference type="CDD" id="cd00209">
    <property type="entry name" value="DHFR"/>
    <property type="match status" value="1"/>
</dbReference>
<evidence type="ECO:0000256" key="2">
    <source>
        <dbReference type="ARBA" id="ARBA00012856"/>
    </source>
</evidence>
<keyword evidence="3" id="KW-0554">One-carbon metabolism</keyword>
<dbReference type="Gene3D" id="3.40.430.10">
    <property type="entry name" value="Dihydrofolate Reductase, subunit A"/>
    <property type="match status" value="1"/>
</dbReference>
<evidence type="ECO:0000313" key="9">
    <source>
        <dbReference type="RefSeq" id="XP_013779868.2"/>
    </source>
</evidence>
<gene>
    <name evidence="9" type="primary">LOC106464286</name>
</gene>
<dbReference type="SUPFAM" id="SSF53597">
    <property type="entry name" value="Dihydrofolate reductase-like"/>
    <property type="match status" value="1"/>
</dbReference>
<keyword evidence="8" id="KW-1185">Reference proteome</keyword>
<dbReference type="Pfam" id="PF00186">
    <property type="entry name" value="DHFR_1"/>
    <property type="match status" value="1"/>
</dbReference>
<comment type="catalytic activity">
    <reaction evidence="6">
        <text>(6S)-5,6,7,8-tetrahydrofolate + NADP(+) = 7,8-dihydrofolate + NADPH + H(+)</text>
        <dbReference type="Rhea" id="RHEA:15009"/>
        <dbReference type="ChEBI" id="CHEBI:15378"/>
        <dbReference type="ChEBI" id="CHEBI:57451"/>
        <dbReference type="ChEBI" id="CHEBI:57453"/>
        <dbReference type="ChEBI" id="CHEBI:57783"/>
        <dbReference type="ChEBI" id="CHEBI:58349"/>
        <dbReference type="EC" id="1.5.1.3"/>
    </reaction>
</comment>
<evidence type="ECO:0000313" key="8">
    <source>
        <dbReference type="Proteomes" id="UP000694941"/>
    </source>
</evidence>
<evidence type="ECO:0000256" key="5">
    <source>
        <dbReference type="ARBA" id="ARBA00023002"/>
    </source>
</evidence>
<dbReference type="PRINTS" id="PR00070">
    <property type="entry name" value="DHFR"/>
</dbReference>
<proteinExistence type="predicted"/>
<feature type="domain" description="DHFR" evidence="7">
    <location>
        <begin position="1"/>
        <end position="152"/>
    </location>
</feature>